<feature type="domain" description="C-CAP/cofactor C-like" evidence="3">
    <location>
        <begin position="251"/>
        <end position="391"/>
    </location>
</feature>
<dbReference type="OrthoDB" id="1601at2759"/>
<proteinExistence type="evidence at transcript level"/>
<dbReference type="SUPFAM" id="SSF101278">
    <property type="entry name" value="N-terminal domain of adenylylcyclase associated protein, CAP"/>
    <property type="match status" value="1"/>
</dbReference>
<dbReference type="InterPro" id="IPR036223">
    <property type="entry name" value="CAP_C_sf"/>
</dbReference>
<dbReference type="Pfam" id="PF21938">
    <property type="entry name" value="CAP_N"/>
    <property type="match status" value="1"/>
</dbReference>
<dbReference type="Pfam" id="PF08603">
    <property type="entry name" value="CAP_C"/>
    <property type="match status" value="1"/>
</dbReference>
<evidence type="ECO:0000259" key="3">
    <source>
        <dbReference type="PROSITE" id="PS51329"/>
    </source>
</evidence>
<dbReference type="RefSeq" id="XP_015912677.1">
    <property type="nucleotide sequence ID" value="XM_016057191.3"/>
</dbReference>
<dbReference type="Gene3D" id="1.25.40.330">
    <property type="entry name" value="Adenylate cyclase-associated CAP, N-terminal domain"/>
    <property type="match status" value="1"/>
</dbReference>
<dbReference type="InterPro" id="IPR036222">
    <property type="entry name" value="CAP_N_sf"/>
</dbReference>
<dbReference type="PANTHER" id="PTHR10652">
    <property type="entry name" value="ADENYLYL CYCLASE-ASSOCIATED PROTEIN"/>
    <property type="match status" value="1"/>
</dbReference>
<dbReference type="InterPro" id="IPR017901">
    <property type="entry name" value="C-CAP_CF_C-like"/>
</dbReference>
<dbReference type="Gene3D" id="2.160.20.70">
    <property type="match status" value="1"/>
</dbReference>
<name>A0A2L2XX09_PARTP</name>
<comment type="similarity">
    <text evidence="1">Belongs to the CAP family.</text>
</comment>
<dbReference type="GO" id="GO:0008179">
    <property type="term" value="F:adenylate cyclase binding"/>
    <property type="evidence" value="ECO:0007669"/>
    <property type="project" value="TreeGrafter"/>
</dbReference>
<dbReference type="InterPro" id="IPR013912">
    <property type="entry name" value="Adenylate_cyclase-assoc_CAP_C"/>
</dbReference>
<organism evidence="4">
    <name type="scientific">Parasteatoda tepidariorum</name>
    <name type="common">Common house spider</name>
    <name type="synonym">Achaearanea tepidariorum</name>
    <dbReference type="NCBI Taxonomy" id="114398"/>
    <lineage>
        <taxon>Eukaryota</taxon>
        <taxon>Metazoa</taxon>
        <taxon>Ecdysozoa</taxon>
        <taxon>Arthropoda</taxon>
        <taxon>Chelicerata</taxon>
        <taxon>Arachnida</taxon>
        <taxon>Araneae</taxon>
        <taxon>Araneomorphae</taxon>
        <taxon>Entelegynae</taxon>
        <taxon>Araneoidea</taxon>
        <taxon>Theridiidae</taxon>
        <taxon>Parasteatoda</taxon>
    </lineage>
</organism>
<accession>A0A2L2XX09</accession>
<evidence type="ECO:0000256" key="2">
    <source>
        <dbReference type="SAM" id="MobiDB-lite"/>
    </source>
</evidence>
<dbReference type="OMA" id="KSQQTHK"/>
<dbReference type="GO" id="GO:0019933">
    <property type="term" value="P:cAMP-mediated signaling"/>
    <property type="evidence" value="ECO:0007669"/>
    <property type="project" value="TreeGrafter"/>
</dbReference>
<dbReference type="EMBL" id="IAAA01000910">
    <property type="protein sequence ID" value="LAA00553.1"/>
    <property type="molecule type" value="mRNA"/>
</dbReference>
<dbReference type="KEGG" id="ptep:107443347"/>
<protein>
    <submittedName>
        <fullName evidence="4">Adenylyl cyclase-associated protein</fullName>
    </submittedName>
</protein>
<dbReference type="PROSITE" id="PS51329">
    <property type="entry name" value="C_CAP_COFACTOR_C"/>
    <property type="match status" value="1"/>
</dbReference>
<dbReference type="InterPro" id="IPR016098">
    <property type="entry name" value="CAP/MinC_C"/>
</dbReference>
<dbReference type="FunFam" id="1.25.40.330:FF:000001">
    <property type="entry name" value="Adenylyl cyclase-associated protein"/>
    <property type="match status" value="1"/>
</dbReference>
<dbReference type="GeneID" id="107443347"/>
<dbReference type="GO" id="GO:0007015">
    <property type="term" value="P:actin filament organization"/>
    <property type="evidence" value="ECO:0007669"/>
    <property type="project" value="TreeGrafter"/>
</dbReference>
<evidence type="ECO:0000313" key="4">
    <source>
        <dbReference type="EMBL" id="LAA00553.1"/>
    </source>
</evidence>
<dbReference type="SUPFAM" id="SSF69340">
    <property type="entry name" value="C-terminal domain of adenylylcyclase associated protein"/>
    <property type="match status" value="1"/>
</dbReference>
<reference evidence="4" key="1">
    <citation type="journal article" date="2016" name="Mol. Ecol. Resour.">
        <title>Evaluation of the impact of RNA preservation methods of spiders for de novo transcriptome assembly.</title>
        <authorList>
            <person name="Kono N."/>
            <person name="Nakamura H."/>
            <person name="Ito Y."/>
            <person name="Tomita M."/>
            <person name="Arakawa K."/>
        </authorList>
    </citation>
    <scope>NUCLEOTIDE SEQUENCE</scope>
    <source>
        <tissue evidence="4">Whole body</tissue>
    </source>
</reference>
<dbReference type="InterPro" id="IPR053950">
    <property type="entry name" value="CAP_N"/>
</dbReference>
<evidence type="ECO:0000256" key="1">
    <source>
        <dbReference type="ARBA" id="ARBA00007659"/>
    </source>
</evidence>
<dbReference type="InterPro" id="IPR001837">
    <property type="entry name" value="Adenylate_cyclase-assoc_CAP"/>
</dbReference>
<feature type="region of interest" description="Disordered" evidence="2">
    <location>
        <begin position="223"/>
        <end position="244"/>
    </location>
</feature>
<dbReference type="GO" id="GO:0003779">
    <property type="term" value="F:actin binding"/>
    <property type="evidence" value="ECO:0007669"/>
    <property type="project" value="InterPro"/>
</dbReference>
<dbReference type="RefSeq" id="XP_015912676.1">
    <property type="nucleotide sequence ID" value="XM_016057190.4"/>
</dbReference>
<dbReference type="AlphaFoldDB" id="A0A2L2XX09"/>
<sequence>MSEVPIQVLAFDDMMRCNVEDFLALSTELGEPMIEFAFMVKDAFDKSRMLIEFCLYNSAPENENEFFLSQPLTKALEVIQKFRDANPKNSAFYNHLSMISESIVALNWPIIKRTPTQFIKDMKESGQFYANRVLVSHKGNAKHTNWVNKWAQIMDEVELYVKHYFLTGFTWGAAQGGMLQPRLPPPPPPPPAPEFIKDFEAGDGGSDARQALINELNQGTGITSRLKPVNKTGSTGTKLEPGKKSVGAVKPQAKVYPPKFVLEGRKWVIEHQKDNPSLTLDNQMSESVAMYSCQSSFLEILNKINNIVIDSSKKVSIIIRGDVISCVEIIRCEGLKIQCEGVVPLINCANSDNIQIFVNEQSKHVQLIASKSSSLNMCMMQPDGDYVEYPVPEQIMSVIENGKLKSSVVDNI</sequence>
<dbReference type="PANTHER" id="PTHR10652:SF0">
    <property type="entry name" value="ADENYLYL CYCLASE-ASSOCIATED PROTEIN"/>
    <property type="match status" value="1"/>
</dbReference>
<dbReference type="GO" id="GO:0005737">
    <property type="term" value="C:cytoplasm"/>
    <property type="evidence" value="ECO:0007669"/>
    <property type="project" value="TreeGrafter"/>
</dbReference>